<dbReference type="AlphaFoldDB" id="A0A382BJU2"/>
<protein>
    <recommendedName>
        <fullName evidence="8">Hydroxylysine kinase</fullName>
        <ecNumber evidence="7">2.7.1.81</ecNumber>
    </recommendedName>
</protein>
<comment type="catalytic activity">
    <reaction evidence="5">
        <text>(5R)-5-hydroxy-L-lysine + GTP = (5R)-5-phosphooxy-L-lysine + GDP + H(+)</text>
        <dbReference type="Rhea" id="RHEA:19049"/>
        <dbReference type="ChEBI" id="CHEBI:15378"/>
        <dbReference type="ChEBI" id="CHEBI:37565"/>
        <dbReference type="ChEBI" id="CHEBI:57882"/>
        <dbReference type="ChEBI" id="CHEBI:58189"/>
        <dbReference type="ChEBI" id="CHEBI:58357"/>
        <dbReference type="EC" id="2.7.1.81"/>
    </reaction>
</comment>
<dbReference type="InterPro" id="IPR050249">
    <property type="entry name" value="Pseudomonas-type_ThrB"/>
</dbReference>
<dbReference type="InterPro" id="IPR002575">
    <property type="entry name" value="Aminoglycoside_PTrfase"/>
</dbReference>
<evidence type="ECO:0000256" key="2">
    <source>
        <dbReference type="ARBA" id="ARBA00022490"/>
    </source>
</evidence>
<dbReference type="InterPro" id="IPR011009">
    <property type="entry name" value="Kinase-like_dom_sf"/>
</dbReference>
<evidence type="ECO:0000256" key="4">
    <source>
        <dbReference type="ARBA" id="ARBA00022777"/>
    </source>
</evidence>
<comment type="subcellular location">
    <subcellularLocation>
        <location evidence="1">Cytoplasm</location>
    </subcellularLocation>
</comment>
<feature type="domain" description="Aminoglycoside phosphotransferase" evidence="9">
    <location>
        <begin position="44"/>
        <end position="264"/>
    </location>
</feature>
<evidence type="ECO:0000256" key="8">
    <source>
        <dbReference type="ARBA" id="ARBA00040505"/>
    </source>
</evidence>
<comment type="function">
    <text evidence="6">Catalyzes the GTP-dependent phosphorylation of 5-hydroxy-L-lysine.</text>
</comment>
<evidence type="ECO:0000256" key="5">
    <source>
        <dbReference type="ARBA" id="ARBA00036820"/>
    </source>
</evidence>
<evidence type="ECO:0000256" key="6">
    <source>
        <dbReference type="ARBA" id="ARBA00037368"/>
    </source>
</evidence>
<dbReference type="Gene3D" id="3.90.1200.10">
    <property type="match status" value="1"/>
</dbReference>
<keyword evidence="2" id="KW-0963">Cytoplasm</keyword>
<dbReference type="GO" id="GO:0005737">
    <property type="term" value="C:cytoplasm"/>
    <property type="evidence" value="ECO:0007669"/>
    <property type="project" value="UniProtKB-SubCell"/>
</dbReference>
<dbReference type="Pfam" id="PF01636">
    <property type="entry name" value="APH"/>
    <property type="match status" value="1"/>
</dbReference>
<evidence type="ECO:0000256" key="3">
    <source>
        <dbReference type="ARBA" id="ARBA00022679"/>
    </source>
</evidence>
<organism evidence="10">
    <name type="scientific">marine metagenome</name>
    <dbReference type="NCBI Taxonomy" id="408172"/>
    <lineage>
        <taxon>unclassified sequences</taxon>
        <taxon>metagenomes</taxon>
        <taxon>ecological metagenomes</taxon>
    </lineage>
</organism>
<sequence>MKQFGKTMTKHPFSYPVLEHPAPQLPNKQAELFSSAWLSEPVFIKPLASERDQNFLFKDQNEKKFVLKVANSKEPFGVLDLQNKALEHLALSTNLILPKVIPDSSSKLIRQEEVNESKHYIRMVSYVDGIPMGDAKQPKDFKVLYFNMGSFLGLLGQGLKGFTHDNSNHRLLWDVKETESLFEIIEFIKDKKKKDLVKKSLEYFVEHIKEPLKKLRFQVIHNDMNPDNVLVTHDSSDSVSGMIDFGDMVFAPLVNDLAVAASYQTVTQQDLLTGTCYLLEGYQKEYPLTKNEIALLPGLVVNRIAMGLIIAEWRATTHPENKEYILGPIEKTWDVLRQAHQEQPKEIANQLIRFLNERENKL</sequence>
<dbReference type="EC" id="2.7.1.81" evidence="7"/>
<dbReference type="PANTHER" id="PTHR21064:SF1">
    <property type="entry name" value="HYDROXYLYSINE KINASE"/>
    <property type="match status" value="1"/>
</dbReference>
<dbReference type="PANTHER" id="PTHR21064">
    <property type="entry name" value="AMINOGLYCOSIDE PHOSPHOTRANSFERASE DOMAIN-CONTAINING PROTEIN-RELATED"/>
    <property type="match status" value="1"/>
</dbReference>
<keyword evidence="4" id="KW-0418">Kinase</keyword>
<dbReference type="GO" id="GO:0047992">
    <property type="term" value="F:hydroxylysine kinase activity"/>
    <property type="evidence" value="ECO:0007669"/>
    <property type="project" value="UniProtKB-EC"/>
</dbReference>
<proteinExistence type="predicted"/>
<name>A0A382BJU2_9ZZZZ</name>
<evidence type="ECO:0000256" key="1">
    <source>
        <dbReference type="ARBA" id="ARBA00004496"/>
    </source>
</evidence>
<dbReference type="SUPFAM" id="SSF56112">
    <property type="entry name" value="Protein kinase-like (PK-like)"/>
    <property type="match status" value="1"/>
</dbReference>
<reference evidence="10" key="1">
    <citation type="submission" date="2018-05" db="EMBL/GenBank/DDBJ databases">
        <authorList>
            <person name="Lanie J.A."/>
            <person name="Ng W.-L."/>
            <person name="Kazmierczak K.M."/>
            <person name="Andrzejewski T.M."/>
            <person name="Davidsen T.M."/>
            <person name="Wayne K.J."/>
            <person name="Tettelin H."/>
            <person name="Glass J.I."/>
            <person name="Rusch D."/>
            <person name="Podicherti R."/>
            <person name="Tsui H.-C.T."/>
            <person name="Winkler M.E."/>
        </authorList>
    </citation>
    <scope>NUCLEOTIDE SEQUENCE</scope>
</reference>
<gene>
    <name evidence="10" type="ORF">METZ01_LOCUS166665</name>
</gene>
<evidence type="ECO:0000313" key="10">
    <source>
        <dbReference type="EMBL" id="SVB13811.1"/>
    </source>
</evidence>
<accession>A0A382BJU2</accession>
<evidence type="ECO:0000256" key="7">
    <source>
        <dbReference type="ARBA" id="ARBA00038873"/>
    </source>
</evidence>
<evidence type="ECO:0000259" key="9">
    <source>
        <dbReference type="Pfam" id="PF01636"/>
    </source>
</evidence>
<keyword evidence="3" id="KW-0808">Transferase</keyword>
<dbReference type="EMBL" id="UINC01030052">
    <property type="protein sequence ID" value="SVB13811.1"/>
    <property type="molecule type" value="Genomic_DNA"/>
</dbReference>